<proteinExistence type="predicted"/>
<reference evidence="1" key="1">
    <citation type="submission" date="2020-05" db="EMBL/GenBank/DDBJ databases">
        <title>Large-scale comparative analyses of tick genomes elucidate their genetic diversity and vector capacities.</title>
        <authorList>
            <person name="Jia N."/>
            <person name="Wang J."/>
            <person name="Shi W."/>
            <person name="Du L."/>
            <person name="Sun Y."/>
            <person name="Zhan W."/>
            <person name="Jiang J."/>
            <person name="Wang Q."/>
            <person name="Zhang B."/>
            <person name="Ji P."/>
            <person name="Sakyi L.B."/>
            <person name="Cui X."/>
            <person name="Yuan T."/>
            <person name="Jiang B."/>
            <person name="Yang W."/>
            <person name="Lam T.T.-Y."/>
            <person name="Chang Q."/>
            <person name="Ding S."/>
            <person name="Wang X."/>
            <person name="Zhu J."/>
            <person name="Ruan X."/>
            <person name="Zhao L."/>
            <person name="Wei J."/>
            <person name="Que T."/>
            <person name="Du C."/>
            <person name="Cheng J."/>
            <person name="Dai P."/>
            <person name="Han X."/>
            <person name="Huang E."/>
            <person name="Gao Y."/>
            <person name="Liu J."/>
            <person name="Shao H."/>
            <person name="Ye R."/>
            <person name="Li L."/>
            <person name="Wei W."/>
            <person name="Wang X."/>
            <person name="Wang C."/>
            <person name="Yang T."/>
            <person name="Huo Q."/>
            <person name="Li W."/>
            <person name="Guo W."/>
            <person name="Chen H."/>
            <person name="Zhou L."/>
            <person name="Ni X."/>
            <person name="Tian J."/>
            <person name="Zhou Y."/>
            <person name="Sheng Y."/>
            <person name="Liu T."/>
            <person name="Pan Y."/>
            <person name="Xia L."/>
            <person name="Li J."/>
            <person name="Zhao F."/>
            <person name="Cao W."/>
        </authorList>
    </citation>
    <scope>NUCLEOTIDE SEQUENCE</scope>
    <source>
        <strain evidence="1">Dsil-2018</strain>
    </source>
</reference>
<gene>
    <name evidence="1" type="ORF">HPB49_023088</name>
</gene>
<evidence type="ECO:0000313" key="2">
    <source>
        <dbReference type="Proteomes" id="UP000821865"/>
    </source>
</evidence>
<sequence>MTAVGDEIDTTAAIDASQQKQQQQQQRRSSISQLETKDEANYAAVFVPAVAVILGLVMLLLYILGAAISNAIFGVDDSGGDMSEQWSVRGKARSPINSGELWCTFDFRAMPETFKYPGSGVCDAFVFCCLRLNETGVHVDEGVRHLERMVNAANATRREGQASLSRVKVLAVVGRRDGTPPLLKTQASIGKKELVARIVAWVLSSGLSGIVMNYDNDLTGDYYAVVSSLYVQLHARGLWLLQVFDYNNEADTFSAGAFVRRRMVPVVRMGHAYLEDDVSVLACPAQYGSGGHAAWSFETELAEYAAFNKASFGRDCLDRTMVTASFRGYHYKIQGPNHKAKRVGTASYATICAKQSEPHTVSDYSNATDCLEVRRGSHWFSMLGPNSTRLFKRAAQSLGLIAFHAEQDDHEGHCGHRFPLLKAAKAQLRRHARNWSVTLT</sequence>
<evidence type="ECO:0000313" key="1">
    <source>
        <dbReference type="EMBL" id="KAH7967148.1"/>
    </source>
</evidence>
<accession>A0ACB8DGP5</accession>
<name>A0ACB8DGP5_DERSI</name>
<keyword evidence="2" id="KW-1185">Reference proteome</keyword>
<dbReference type="Proteomes" id="UP000821865">
    <property type="component" value="Chromosome 2"/>
</dbReference>
<dbReference type="EMBL" id="CM023471">
    <property type="protein sequence ID" value="KAH7967148.1"/>
    <property type="molecule type" value="Genomic_DNA"/>
</dbReference>
<organism evidence="1 2">
    <name type="scientific">Dermacentor silvarum</name>
    <name type="common">Tick</name>
    <dbReference type="NCBI Taxonomy" id="543639"/>
    <lineage>
        <taxon>Eukaryota</taxon>
        <taxon>Metazoa</taxon>
        <taxon>Ecdysozoa</taxon>
        <taxon>Arthropoda</taxon>
        <taxon>Chelicerata</taxon>
        <taxon>Arachnida</taxon>
        <taxon>Acari</taxon>
        <taxon>Parasitiformes</taxon>
        <taxon>Ixodida</taxon>
        <taxon>Ixodoidea</taxon>
        <taxon>Ixodidae</taxon>
        <taxon>Rhipicephalinae</taxon>
        <taxon>Dermacentor</taxon>
    </lineage>
</organism>
<protein>
    <submittedName>
        <fullName evidence="1">Uncharacterized protein</fullName>
    </submittedName>
</protein>
<comment type="caution">
    <text evidence="1">The sequence shown here is derived from an EMBL/GenBank/DDBJ whole genome shotgun (WGS) entry which is preliminary data.</text>
</comment>